<dbReference type="Gene3D" id="2.40.260.10">
    <property type="entry name" value="Sortase"/>
    <property type="match status" value="1"/>
</dbReference>
<dbReference type="InterPro" id="IPR005754">
    <property type="entry name" value="Sortase"/>
</dbReference>
<organism evidence="2 3">
    <name type="scientific">Shewanella japonica</name>
    <dbReference type="NCBI Taxonomy" id="93973"/>
    <lineage>
        <taxon>Bacteria</taxon>
        <taxon>Pseudomonadati</taxon>
        <taxon>Pseudomonadota</taxon>
        <taxon>Gammaproteobacteria</taxon>
        <taxon>Alteromonadales</taxon>
        <taxon>Shewanellaceae</taxon>
        <taxon>Shewanella</taxon>
    </lineage>
</organism>
<dbReference type="Proteomes" id="UP000191820">
    <property type="component" value="Chromosome"/>
</dbReference>
<dbReference type="InterPro" id="IPR022445">
    <property type="entry name" value="Sortase_proteobact_type"/>
</dbReference>
<evidence type="ECO:0000313" key="2">
    <source>
        <dbReference type="EMBL" id="ARD22045.1"/>
    </source>
</evidence>
<dbReference type="RefSeq" id="WP_080915521.1">
    <property type="nucleotide sequence ID" value="NZ_CP020472.1"/>
</dbReference>
<dbReference type="SUPFAM" id="SSF63817">
    <property type="entry name" value="Sortase"/>
    <property type="match status" value="1"/>
</dbReference>
<accession>A0ABM6JIQ3</accession>
<reference evidence="2 3" key="1">
    <citation type="submission" date="2017-03" db="EMBL/GenBank/DDBJ databases">
        <title>Genome sequencing of Shewanella japonica KCTC 22435.</title>
        <authorList>
            <person name="Kim K.M."/>
        </authorList>
    </citation>
    <scope>NUCLEOTIDE SEQUENCE [LARGE SCALE GENOMIC DNA]</scope>
    <source>
        <strain evidence="2 3">KCTC 22435</strain>
    </source>
</reference>
<keyword evidence="1" id="KW-0378">Hydrolase</keyword>
<dbReference type="NCBIfam" id="TIGR01076">
    <property type="entry name" value="sortase_fam"/>
    <property type="match status" value="1"/>
</dbReference>
<gene>
    <name evidence="2" type="ORF">SJ2017_1732</name>
</gene>
<dbReference type="CDD" id="cd05828">
    <property type="entry name" value="Sortase_D_1"/>
    <property type="match status" value="1"/>
</dbReference>
<protein>
    <submittedName>
        <fullName evidence="2">Class GN sortase</fullName>
    </submittedName>
</protein>
<name>A0ABM6JIQ3_9GAMM</name>
<dbReference type="EMBL" id="CP020472">
    <property type="protein sequence ID" value="ARD22045.1"/>
    <property type="molecule type" value="Genomic_DNA"/>
</dbReference>
<dbReference type="NCBIfam" id="TIGR03784">
    <property type="entry name" value="marine_sortase"/>
    <property type="match status" value="1"/>
</dbReference>
<evidence type="ECO:0000256" key="1">
    <source>
        <dbReference type="ARBA" id="ARBA00022801"/>
    </source>
</evidence>
<dbReference type="Pfam" id="PF04203">
    <property type="entry name" value="Sortase"/>
    <property type="match status" value="1"/>
</dbReference>
<keyword evidence="3" id="KW-1185">Reference proteome</keyword>
<sequence length="203" mass="22623">MISMKWIIPCSVALIGLSFLSHGAYMQIKANFAQFLIGQAWTKTLADQRPHKPWRWADTHPVGKLKLFADKEHDFYPIGQPMFVLAGASGRNLAFGPSLLLNGAGIGEQGNTIIAGHRDTHFLPLQNVKRGDIVELQTSQGVLQQYLIVSTDIVHETQTEVLDMTTDNQLTLITCYPFEDLSANSDYRYVVTAKKVNGSHRLI</sequence>
<dbReference type="InterPro" id="IPR023365">
    <property type="entry name" value="Sortase_dom-sf"/>
</dbReference>
<dbReference type="InterPro" id="IPR041999">
    <property type="entry name" value="Sortase_D_1"/>
</dbReference>
<proteinExistence type="predicted"/>
<evidence type="ECO:0000313" key="3">
    <source>
        <dbReference type="Proteomes" id="UP000191820"/>
    </source>
</evidence>